<proteinExistence type="predicted"/>
<dbReference type="AlphaFoldDB" id="A0A4S2EIH8"/>
<feature type="region of interest" description="Disordered" evidence="2">
    <location>
        <begin position="148"/>
        <end position="187"/>
    </location>
</feature>
<name>A0A4S2EIH8_9LACO</name>
<evidence type="ECO:0000256" key="2">
    <source>
        <dbReference type="SAM" id="MobiDB-lite"/>
    </source>
</evidence>
<dbReference type="InterPro" id="IPR009636">
    <property type="entry name" value="SCAF"/>
</dbReference>
<keyword evidence="1" id="KW-0175">Coiled coil</keyword>
<dbReference type="Proteomes" id="UP000306855">
    <property type="component" value="Unassembled WGS sequence"/>
</dbReference>
<feature type="coiled-coil region" evidence="1">
    <location>
        <begin position="27"/>
        <end position="85"/>
    </location>
</feature>
<dbReference type="EMBL" id="SRYK01000021">
    <property type="protein sequence ID" value="TGY55485.1"/>
    <property type="molecule type" value="Genomic_DNA"/>
</dbReference>
<organism evidence="3 4">
    <name type="scientific">Ligilactobacillus murinus</name>
    <dbReference type="NCBI Taxonomy" id="1622"/>
    <lineage>
        <taxon>Bacteria</taxon>
        <taxon>Bacillati</taxon>
        <taxon>Bacillota</taxon>
        <taxon>Bacilli</taxon>
        <taxon>Lactobacillales</taxon>
        <taxon>Lactobacillaceae</taxon>
        <taxon>Ligilactobacillus</taxon>
    </lineage>
</organism>
<accession>A0A4S2EIH8</accession>
<gene>
    <name evidence="3" type="ORF">E5340_05620</name>
</gene>
<dbReference type="RefSeq" id="WP_135942109.1">
    <property type="nucleotide sequence ID" value="NZ_SRYK01000021.1"/>
</dbReference>
<feature type="compositionally biased region" description="Low complexity" evidence="2">
    <location>
        <begin position="148"/>
        <end position="160"/>
    </location>
</feature>
<protein>
    <submittedName>
        <fullName evidence="3">Capsid protein</fullName>
    </submittedName>
</protein>
<reference evidence="3 4" key="1">
    <citation type="submission" date="2019-04" db="EMBL/GenBank/DDBJ databases">
        <title>Microbes associate with the intestines of laboratory mice.</title>
        <authorList>
            <person name="Navarre W."/>
            <person name="Wong E."/>
            <person name="Huang K."/>
            <person name="Tropini C."/>
            <person name="Ng K."/>
            <person name="Yu B."/>
        </authorList>
    </citation>
    <scope>NUCLEOTIDE SEQUENCE [LARGE SCALE GENOMIC DNA]</scope>
    <source>
        <strain evidence="3 4">NM26_J9</strain>
    </source>
</reference>
<evidence type="ECO:0000256" key="1">
    <source>
        <dbReference type="SAM" id="Coils"/>
    </source>
</evidence>
<sequence>MKREELREMGLTDEQVNNVMGMHSAEMNDLHSKVNTITGERDQYKNELDSNSSKLKDLQKNAKDNEALQGQLNDLQQQFKQSQDESAKKIASLKLNSAVDVAIAGSNARNGKAVRALLDMDKIKMGDDGNLTGLDDQLSSLQESDSYLFETQSQNTSNSTISGNPSGGNSDDDNRDAFRNALGLKSN</sequence>
<evidence type="ECO:0000313" key="4">
    <source>
        <dbReference type="Proteomes" id="UP000306855"/>
    </source>
</evidence>
<dbReference type="Pfam" id="PF06810">
    <property type="entry name" value="Phage_scaffold"/>
    <property type="match status" value="1"/>
</dbReference>
<comment type="caution">
    <text evidence="3">The sequence shown here is derived from an EMBL/GenBank/DDBJ whole genome shotgun (WGS) entry which is preliminary data.</text>
</comment>
<evidence type="ECO:0000313" key="3">
    <source>
        <dbReference type="EMBL" id="TGY55485.1"/>
    </source>
</evidence>